<accession>A0A2T5MCE9</accession>
<dbReference type="SUPFAM" id="SSF50475">
    <property type="entry name" value="FMN-binding split barrel"/>
    <property type="match status" value="1"/>
</dbReference>
<gene>
    <name evidence="4" type="ORF">CJD38_14945</name>
</gene>
<dbReference type="GO" id="GO:0042602">
    <property type="term" value="F:riboflavin reductase (NADPH) activity"/>
    <property type="evidence" value="ECO:0007669"/>
    <property type="project" value="TreeGrafter"/>
</dbReference>
<dbReference type="PANTHER" id="PTHR30466">
    <property type="entry name" value="FLAVIN REDUCTASE"/>
    <property type="match status" value="1"/>
</dbReference>
<dbReference type="SMART" id="SM00903">
    <property type="entry name" value="Flavin_Reduct"/>
    <property type="match status" value="1"/>
</dbReference>
<dbReference type="AlphaFoldDB" id="A0A2T5MCE9"/>
<keyword evidence="2" id="KW-0560">Oxidoreductase</keyword>
<dbReference type="InterPro" id="IPR050268">
    <property type="entry name" value="NADH-dep_flavin_reductase"/>
</dbReference>
<dbReference type="Proteomes" id="UP000244248">
    <property type="component" value="Unassembled WGS sequence"/>
</dbReference>
<dbReference type="Pfam" id="PF01613">
    <property type="entry name" value="Flavin_Reduct"/>
    <property type="match status" value="1"/>
</dbReference>
<dbReference type="EMBL" id="QANS01000006">
    <property type="protein sequence ID" value="PTU30246.1"/>
    <property type="molecule type" value="Genomic_DNA"/>
</dbReference>
<evidence type="ECO:0000256" key="2">
    <source>
        <dbReference type="ARBA" id="ARBA00023002"/>
    </source>
</evidence>
<evidence type="ECO:0000259" key="3">
    <source>
        <dbReference type="SMART" id="SM00903"/>
    </source>
</evidence>
<dbReference type="OrthoDB" id="9792858at2"/>
<dbReference type="PANTHER" id="PTHR30466:SF11">
    <property type="entry name" value="FLAVIN-DEPENDENT MONOOXYGENASE, REDUCTASE SUBUNIT HSAB"/>
    <property type="match status" value="1"/>
</dbReference>
<comment type="similarity">
    <text evidence="1">Belongs to the non-flavoprotein flavin reductase family.</text>
</comment>
<sequence>MNAISNIDPREFRNALGAFATGVTIITTRAEDGTPIGITANSFNSVSLDPPMVLWSLAKTSQSLSAFETAKHWAVHILSEEQEELSNRFARRGADKFAGVDSSEGIARLPLLPDCATRLQCMTTAVYEGGDHWIFVGQVLDFDRNDLPPLAFHAGGYAVVTRKACAAQQIARAA</sequence>
<dbReference type="InterPro" id="IPR012349">
    <property type="entry name" value="Split_barrel_FMN-bd"/>
</dbReference>
<evidence type="ECO:0000256" key="1">
    <source>
        <dbReference type="ARBA" id="ARBA00008898"/>
    </source>
</evidence>
<proteinExistence type="inferred from homology"/>
<keyword evidence="5" id="KW-1185">Reference proteome</keyword>
<evidence type="ECO:0000313" key="4">
    <source>
        <dbReference type="EMBL" id="PTU30246.1"/>
    </source>
</evidence>
<name>A0A2T5MCE9_9GAMM</name>
<comment type="caution">
    <text evidence="4">The sequence shown here is derived from an EMBL/GenBank/DDBJ whole genome shotgun (WGS) entry which is preliminary data.</text>
</comment>
<dbReference type="InterPro" id="IPR002563">
    <property type="entry name" value="Flavin_Rdtase-like_dom"/>
</dbReference>
<evidence type="ECO:0000313" key="5">
    <source>
        <dbReference type="Proteomes" id="UP000244248"/>
    </source>
</evidence>
<dbReference type="Gene3D" id="2.30.110.10">
    <property type="entry name" value="Electron Transport, Fmn-binding Protein, Chain A"/>
    <property type="match status" value="1"/>
</dbReference>
<feature type="domain" description="Flavin reductase like" evidence="3">
    <location>
        <begin position="16"/>
        <end position="159"/>
    </location>
</feature>
<dbReference type="GO" id="GO:0010181">
    <property type="term" value="F:FMN binding"/>
    <property type="evidence" value="ECO:0007669"/>
    <property type="project" value="InterPro"/>
</dbReference>
<protein>
    <recommendedName>
        <fullName evidence="3">Flavin reductase like domain-containing protein</fullName>
    </recommendedName>
</protein>
<reference evidence="4 5" key="1">
    <citation type="submission" date="2018-04" db="EMBL/GenBank/DDBJ databases">
        <title>Novel species isolated from glacier.</title>
        <authorList>
            <person name="Liu Q."/>
            <person name="Xin Y.-H."/>
        </authorList>
    </citation>
    <scope>NUCLEOTIDE SEQUENCE [LARGE SCALE GENOMIC DNA]</scope>
    <source>
        <strain evidence="4 5">GT1R17</strain>
    </source>
</reference>
<organism evidence="4 5">
    <name type="scientific">Stenotrophobium rhamnosiphilum</name>
    <dbReference type="NCBI Taxonomy" id="2029166"/>
    <lineage>
        <taxon>Bacteria</taxon>
        <taxon>Pseudomonadati</taxon>
        <taxon>Pseudomonadota</taxon>
        <taxon>Gammaproteobacteria</taxon>
        <taxon>Nevskiales</taxon>
        <taxon>Nevskiaceae</taxon>
        <taxon>Stenotrophobium</taxon>
    </lineage>
</organism>